<dbReference type="Proteomes" id="UP000308652">
    <property type="component" value="Unassembled WGS sequence"/>
</dbReference>
<accession>A0A5C3LSI7</accession>
<dbReference type="OrthoDB" id="3265526at2759"/>
<sequence>MAKVQLLYGPMLIGVFLNMILYGILVVQMYEYYRTFKKDTAWLRYLILYLFIVETINTGFNMGMMYEPLILKFGTDEAIKNFPIMLIAEPLLIVCISTPIQVFIAWRLGKIIESWRIPSVIGLLALCSFCGGIWTAVEISIVRVFARKPELHTPALVWLVSAAAADILITASLTQSLYTRKTGYAKTDAVISRIIALTIQTGLITAIAALADVLFFLVLPKITINLICDFALTKLYVNSLMSTLNARVSWNNRLNETNVLFDEVSPSQPNPMSASGERFPAISLPVRRPRETSSMFDLEEQKSQPIGSLSNMEIGIAVTTTIERRTDSPQAF</sequence>
<protein>
    <recommendedName>
        <fullName evidence="2">DUF6534 domain-containing protein</fullName>
    </recommendedName>
</protein>
<evidence type="ECO:0000313" key="4">
    <source>
        <dbReference type="Proteomes" id="UP000308652"/>
    </source>
</evidence>
<feature type="transmembrane region" description="Helical" evidence="1">
    <location>
        <begin position="84"/>
        <end position="108"/>
    </location>
</feature>
<keyword evidence="1" id="KW-1133">Transmembrane helix</keyword>
<dbReference type="Pfam" id="PF20152">
    <property type="entry name" value="DUF6534"/>
    <property type="match status" value="1"/>
</dbReference>
<gene>
    <name evidence="3" type="ORF">BDQ12DRAFT_725456</name>
</gene>
<evidence type="ECO:0000256" key="1">
    <source>
        <dbReference type="SAM" id="Phobius"/>
    </source>
</evidence>
<keyword evidence="4" id="KW-1185">Reference proteome</keyword>
<organism evidence="3 4">
    <name type="scientific">Crucibulum laeve</name>
    <dbReference type="NCBI Taxonomy" id="68775"/>
    <lineage>
        <taxon>Eukaryota</taxon>
        <taxon>Fungi</taxon>
        <taxon>Dikarya</taxon>
        <taxon>Basidiomycota</taxon>
        <taxon>Agaricomycotina</taxon>
        <taxon>Agaricomycetes</taxon>
        <taxon>Agaricomycetidae</taxon>
        <taxon>Agaricales</taxon>
        <taxon>Agaricineae</taxon>
        <taxon>Nidulariaceae</taxon>
        <taxon>Crucibulum</taxon>
    </lineage>
</organism>
<dbReference type="STRING" id="68775.A0A5C3LSI7"/>
<feature type="transmembrane region" description="Helical" evidence="1">
    <location>
        <begin position="6"/>
        <end position="30"/>
    </location>
</feature>
<feature type="domain" description="DUF6534" evidence="2">
    <location>
        <begin position="162"/>
        <end position="248"/>
    </location>
</feature>
<dbReference type="AlphaFoldDB" id="A0A5C3LSI7"/>
<evidence type="ECO:0000259" key="2">
    <source>
        <dbReference type="Pfam" id="PF20152"/>
    </source>
</evidence>
<name>A0A5C3LSI7_9AGAR</name>
<dbReference type="InterPro" id="IPR045339">
    <property type="entry name" value="DUF6534"/>
</dbReference>
<proteinExistence type="predicted"/>
<dbReference type="PANTHER" id="PTHR40465">
    <property type="entry name" value="CHROMOSOME 1, WHOLE GENOME SHOTGUN SEQUENCE"/>
    <property type="match status" value="1"/>
</dbReference>
<keyword evidence="1" id="KW-0812">Transmembrane</keyword>
<feature type="transmembrane region" description="Helical" evidence="1">
    <location>
        <begin position="120"/>
        <end position="143"/>
    </location>
</feature>
<feature type="transmembrane region" description="Helical" evidence="1">
    <location>
        <begin position="42"/>
        <end position="64"/>
    </location>
</feature>
<dbReference type="PANTHER" id="PTHR40465:SF1">
    <property type="entry name" value="DUF6534 DOMAIN-CONTAINING PROTEIN"/>
    <property type="match status" value="1"/>
</dbReference>
<keyword evidence="1" id="KW-0472">Membrane</keyword>
<evidence type="ECO:0000313" key="3">
    <source>
        <dbReference type="EMBL" id="TFK36159.1"/>
    </source>
</evidence>
<reference evidence="3 4" key="1">
    <citation type="journal article" date="2019" name="Nat. Ecol. Evol.">
        <title>Megaphylogeny resolves global patterns of mushroom evolution.</title>
        <authorList>
            <person name="Varga T."/>
            <person name="Krizsan K."/>
            <person name="Foldi C."/>
            <person name="Dima B."/>
            <person name="Sanchez-Garcia M."/>
            <person name="Sanchez-Ramirez S."/>
            <person name="Szollosi G.J."/>
            <person name="Szarkandi J.G."/>
            <person name="Papp V."/>
            <person name="Albert L."/>
            <person name="Andreopoulos W."/>
            <person name="Angelini C."/>
            <person name="Antonin V."/>
            <person name="Barry K.W."/>
            <person name="Bougher N.L."/>
            <person name="Buchanan P."/>
            <person name="Buyck B."/>
            <person name="Bense V."/>
            <person name="Catcheside P."/>
            <person name="Chovatia M."/>
            <person name="Cooper J."/>
            <person name="Damon W."/>
            <person name="Desjardin D."/>
            <person name="Finy P."/>
            <person name="Geml J."/>
            <person name="Haridas S."/>
            <person name="Hughes K."/>
            <person name="Justo A."/>
            <person name="Karasinski D."/>
            <person name="Kautmanova I."/>
            <person name="Kiss B."/>
            <person name="Kocsube S."/>
            <person name="Kotiranta H."/>
            <person name="LaButti K.M."/>
            <person name="Lechner B.E."/>
            <person name="Liimatainen K."/>
            <person name="Lipzen A."/>
            <person name="Lukacs Z."/>
            <person name="Mihaltcheva S."/>
            <person name="Morgado L.N."/>
            <person name="Niskanen T."/>
            <person name="Noordeloos M.E."/>
            <person name="Ohm R.A."/>
            <person name="Ortiz-Santana B."/>
            <person name="Ovrebo C."/>
            <person name="Racz N."/>
            <person name="Riley R."/>
            <person name="Savchenko A."/>
            <person name="Shiryaev A."/>
            <person name="Soop K."/>
            <person name="Spirin V."/>
            <person name="Szebenyi C."/>
            <person name="Tomsovsky M."/>
            <person name="Tulloss R.E."/>
            <person name="Uehling J."/>
            <person name="Grigoriev I.V."/>
            <person name="Vagvolgyi C."/>
            <person name="Papp T."/>
            <person name="Martin F.M."/>
            <person name="Miettinen O."/>
            <person name="Hibbett D.S."/>
            <person name="Nagy L.G."/>
        </authorList>
    </citation>
    <scope>NUCLEOTIDE SEQUENCE [LARGE SCALE GENOMIC DNA]</scope>
    <source>
        <strain evidence="3 4">CBS 166.37</strain>
    </source>
</reference>
<dbReference type="EMBL" id="ML213616">
    <property type="protein sequence ID" value="TFK36159.1"/>
    <property type="molecule type" value="Genomic_DNA"/>
</dbReference>
<feature type="transmembrane region" description="Helical" evidence="1">
    <location>
        <begin position="155"/>
        <end position="173"/>
    </location>
</feature>
<feature type="transmembrane region" description="Helical" evidence="1">
    <location>
        <begin position="194"/>
        <end position="219"/>
    </location>
</feature>